<dbReference type="OrthoDB" id="7554813at2759"/>
<dbReference type="PROSITE" id="PS00141">
    <property type="entry name" value="ASP_PROTEASE"/>
    <property type="match status" value="1"/>
</dbReference>
<accession>A0A6H5I922</accession>
<gene>
    <name evidence="1" type="ORF">TBRA_LOCUS3439</name>
</gene>
<organism evidence="1 2">
    <name type="scientific">Trichogramma brassicae</name>
    <dbReference type="NCBI Taxonomy" id="86971"/>
    <lineage>
        <taxon>Eukaryota</taxon>
        <taxon>Metazoa</taxon>
        <taxon>Ecdysozoa</taxon>
        <taxon>Arthropoda</taxon>
        <taxon>Hexapoda</taxon>
        <taxon>Insecta</taxon>
        <taxon>Pterygota</taxon>
        <taxon>Neoptera</taxon>
        <taxon>Endopterygota</taxon>
        <taxon>Hymenoptera</taxon>
        <taxon>Apocrita</taxon>
        <taxon>Proctotrupomorpha</taxon>
        <taxon>Chalcidoidea</taxon>
        <taxon>Trichogrammatidae</taxon>
        <taxon>Trichogramma</taxon>
    </lineage>
</organism>
<evidence type="ECO:0000313" key="2">
    <source>
        <dbReference type="Proteomes" id="UP000479190"/>
    </source>
</evidence>
<evidence type="ECO:0008006" key="3">
    <source>
        <dbReference type="Google" id="ProtNLM"/>
    </source>
</evidence>
<keyword evidence="2" id="KW-1185">Reference proteome</keyword>
<dbReference type="AlphaFoldDB" id="A0A6H5I922"/>
<reference evidence="1 2" key="1">
    <citation type="submission" date="2020-02" db="EMBL/GenBank/DDBJ databases">
        <authorList>
            <person name="Ferguson B K."/>
        </authorList>
    </citation>
    <scope>NUCLEOTIDE SEQUENCE [LARGE SCALE GENOMIC DNA]</scope>
</reference>
<dbReference type="SUPFAM" id="SSF50630">
    <property type="entry name" value="Acid proteases"/>
    <property type="match status" value="1"/>
</dbReference>
<dbReference type="GO" id="GO:0006508">
    <property type="term" value="P:proteolysis"/>
    <property type="evidence" value="ECO:0007669"/>
    <property type="project" value="InterPro"/>
</dbReference>
<dbReference type="Gene3D" id="2.40.70.10">
    <property type="entry name" value="Acid Proteases"/>
    <property type="match status" value="1"/>
</dbReference>
<dbReference type="Proteomes" id="UP000479190">
    <property type="component" value="Unassembled WGS sequence"/>
</dbReference>
<proteinExistence type="predicted"/>
<dbReference type="InterPro" id="IPR021109">
    <property type="entry name" value="Peptidase_aspartic_dom_sf"/>
</dbReference>
<name>A0A6H5I922_9HYME</name>
<sequence>MLSKSINFFHDTNVMRIKITNKQIPSVLENHINEIMELHEKADAKIFIDFECQNVKPELPSLSTSICKTECTSFLPVVMSSASAPVAIQPSLAATPGGIVSYCCEGRVSAPALQMGFWAIKSEFDEGTRPSVGEFVQPEKVQFELNLLRRQQGQLSNEDTTVARRRRVVHGRISRCGASSFECRHTGGGRGRSRPYNSEVVTVSKQRSTDARARDILRGKGRNAKTMLQVQATGSFRSRLPVSPSRPTEASVLQLLQERRSRICTLLEARASGKFKLQAESRDGCGSDSSGIRRRIHHKAIVAITAAGQNDPPIISIRCPELKNAIVTFLVDTGSDLNLLKISRVSENALIDTQKLYTLYGISDGIVATQGRTNITLGGAKCLVNIVDDNFPISFDGILGMEFLREQQAVLSFKENELVISSNADIAKIPFINYDTLFLPARTKTLVAVKLQPNSASNGYVPESTQARASSRASA</sequence>
<evidence type="ECO:0000313" key="1">
    <source>
        <dbReference type="EMBL" id="CAB0031470.1"/>
    </source>
</evidence>
<dbReference type="EMBL" id="CADCXV010000645">
    <property type="protein sequence ID" value="CAB0031470.1"/>
    <property type="molecule type" value="Genomic_DNA"/>
</dbReference>
<protein>
    <recommendedName>
        <fullName evidence="3">Peptidase A2 domain-containing protein</fullName>
    </recommendedName>
</protein>
<dbReference type="GO" id="GO:0004190">
    <property type="term" value="F:aspartic-type endopeptidase activity"/>
    <property type="evidence" value="ECO:0007669"/>
    <property type="project" value="InterPro"/>
</dbReference>
<dbReference type="InterPro" id="IPR001969">
    <property type="entry name" value="Aspartic_peptidase_AS"/>
</dbReference>